<dbReference type="STRING" id="576137.A0A1L7WDM7"/>
<dbReference type="AlphaFoldDB" id="A0A1L7WDM7"/>
<accession>A0A1L7WDM7</accession>
<organism evidence="2 3">
    <name type="scientific">Phialocephala subalpina</name>
    <dbReference type="NCBI Taxonomy" id="576137"/>
    <lineage>
        <taxon>Eukaryota</taxon>
        <taxon>Fungi</taxon>
        <taxon>Dikarya</taxon>
        <taxon>Ascomycota</taxon>
        <taxon>Pezizomycotina</taxon>
        <taxon>Leotiomycetes</taxon>
        <taxon>Helotiales</taxon>
        <taxon>Mollisiaceae</taxon>
        <taxon>Phialocephala</taxon>
        <taxon>Phialocephala fortinii species complex</taxon>
    </lineage>
</organism>
<dbReference type="Proteomes" id="UP000184330">
    <property type="component" value="Unassembled WGS sequence"/>
</dbReference>
<evidence type="ECO:0000313" key="3">
    <source>
        <dbReference type="Proteomes" id="UP000184330"/>
    </source>
</evidence>
<evidence type="ECO:0000313" key="2">
    <source>
        <dbReference type="EMBL" id="CZR50890.1"/>
    </source>
</evidence>
<feature type="chain" id="PRO_5012544019" description="Fungal N-terminal domain-containing protein" evidence="1">
    <location>
        <begin position="33"/>
        <end position="191"/>
    </location>
</feature>
<gene>
    <name evidence="2" type="ORF">PAC_00764</name>
</gene>
<protein>
    <recommendedName>
        <fullName evidence="4">Fungal N-terminal domain-containing protein</fullName>
    </recommendedName>
</protein>
<proteinExistence type="predicted"/>
<name>A0A1L7WDM7_9HELO</name>
<sequence>MSFGFSVGDFVSTLGLVATVVAALRASGGASARYNEVRQQLESLQTALHAVQALELEESQYVELAALRCAASQCRNTIEHFWKKQEMFQSYLKDGGSGSKVRDGLMKIRWTFCEAENLIKFKNDLMGHTQAIQLMLRAMHLANIHARNKQQGEQNNVFVKIIERSTVQCWQGLTAVAGQSRVLLALLLRVM</sequence>
<reference evidence="2 3" key="1">
    <citation type="submission" date="2016-03" db="EMBL/GenBank/DDBJ databases">
        <authorList>
            <person name="Ploux O."/>
        </authorList>
    </citation>
    <scope>NUCLEOTIDE SEQUENCE [LARGE SCALE GENOMIC DNA]</scope>
    <source>
        <strain evidence="2 3">UAMH 11012</strain>
    </source>
</reference>
<keyword evidence="3" id="KW-1185">Reference proteome</keyword>
<dbReference type="PANTHER" id="PTHR38886:SF1">
    <property type="entry name" value="NACHT-NTPASE AND P-LOOP NTPASES N-TERMINAL DOMAIN-CONTAINING PROTEIN"/>
    <property type="match status" value="1"/>
</dbReference>
<dbReference type="PANTHER" id="PTHR38886">
    <property type="entry name" value="SESA DOMAIN-CONTAINING PROTEIN"/>
    <property type="match status" value="1"/>
</dbReference>
<evidence type="ECO:0008006" key="4">
    <source>
        <dbReference type="Google" id="ProtNLM"/>
    </source>
</evidence>
<feature type="signal peptide" evidence="1">
    <location>
        <begin position="1"/>
        <end position="32"/>
    </location>
</feature>
<keyword evidence="1" id="KW-0732">Signal</keyword>
<dbReference type="OrthoDB" id="3045089at2759"/>
<dbReference type="EMBL" id="FJOG01000001">
    <property type="protein sequence ID" value="CZR50890.1"/>
    <property type="molecule type" value="Genomic_DNA"/>
</dbReference>
<evidence type="ECO:0000256" key="1">
    <source>
        <dbReference type="SAM" id="SignalP"/>
    </source>
</evidence>